<dbReference type="RefSeq" id="WP_236343445.1">
    <property type="nucleotide sequence ID" value="NZ_CAKMMF010000016.1"/>
</dbReference>
<organism evidence="12 13">
    <name type="scientific">Paenibacillus plantiphilus</name>
    <dbReference type="NCBI Taxonomy" id="2905650"/>
    <lineage>
        <taxon>Bacteria</taxon>
        <taxon>Bacillati</taxon>
        <taxon>Bacillota</taxon>
        <taxon>Bacilli</taxon>
        <taxon>Bacillales</taxon>
        <taxon>Paenibacillaceae</taxon>
        <taxon>Paenibacillus</taxon>
    </lineage>
</organism>
<dbReference type="Pfam" id="PF01380">
    <property type="entry name" value="SIS"/>
    <property type="match status" value="2"/>
</dbReference>
<evidence type="ECO:0000259" key="10">
    <source>
        <dbReference type="PROSITE" id="PS51278"/>
    </source>
</evidence>
<dbReference type="GO" id="GO:0004360">
    <property type="term" value="F:glutamine-fructose-6-phosphate transaminase (isomerizing) activity"/>
    <property type="evidence" value="ECO:0007669"/>
    <property type="project" value="UniProtKB-EC"/>
</dbReference>
<dbReference type="InterPro" id="IPR029055">
    <property type="entry name" value="Ntn_hydrolases_N"/>
</dbReference>
<accession>A0ABM9CD38</accession>
<dbReference type="SUPFAM" id="SSF53697">
    <property type="entry name" value="SIS domain"/>
    <property type="match status" value="1"/>
</dbReference>
<protein>
    <recommendedName>
        <fullName evidence="3 8">Glutamine--fructose-6-phosphate aminotransferase [isomerizing]</fullName>
        <ecNumber evidence="2 8">2.6.1.16</ecNumber>
    </recommendedName>
    <alternativeName>
        <fullName evidence="8">D-fructose-6-phosphate amidotransferase</fullName>
    </alternativeName>
    <alternativeName>
        <fullName evidence="8">GFAT</fullName>
    </alternativeName>
    <alternativeName>
        <fullName evidence="8">Glucosamine-6-phosphate synthase</fullName>
    </alternativeName>
    <alternativeName>
        <fullName evidence="8">Hexosephosphate aminotransferase</fullName>
    </alternativeName>
    <alternativeName>
        <fullName evidence="8">L-glutamine--D-fructose-6-phosphate amidotransferase</fullName>
    </alternativeName>
</protein>
<comment type="subcellular location">
    <subcellularLocation>
        <location evidence="8">Cytoplasm</location>
    </subcellularLocation>
</comment>
<keyword evidence="5 8" id="KW-0808">Transferase</keyword>
<dbReference type="InterPro" id="IPR046348">
    <property type="entry name" value="SIS_dom_sf"/>
</dbReference>
<dbReference type="InterPro" id="IPR047084">
    <property type="entry name" value="GFAT_N"/>
</dbReference>
<feature type="compositionally biased region" description="Basic and acidic residues" evidence="9">
    <location>
        <begin position="79"/>
        <end position="93"/>
    </location>
</feature>
<gene>
    <name evidence="8 12" type="primary">glmS</name>
    <name evidence="12" type="ORF">PAECIP111893_03085</name>
</gene>
<feature type="domain" description="SIS" evidence="11">
    <location>
        <begin position="286"/>
        <end position="425"/>
    </location>
</feature>
<evidence type="ECO:0000259" key="11">
    <source>
        <dbReference type="PROSITE" id="PS51464"/>
    </source>
</evidence>
<dbReference type="InterPro" id="IPR001347">
    <property type="entry name" value="SIS_dom"/>
</dbReference>
<dbReference type="PROSITE" id="PS51278">
    <property type="entry name" value="GATASE_TYPE_2"/>
    <property type="match status" value="1"/>
</dbReference>
<dbReference type="Pfam" id="PF13522">
    <property type="entry name" value="GATase_6"/>
    <property type="match status" value="1"/>
</dbReference>
<feature type="domain" description="Glutamine amidotransferase type-2" evidence="10">
    <location>
        <begin position="2"/>
        <end position="217"/>
    </location>
</feature>
<dbReference type="EC" id="2.6.1.16" evidence="2 8"/>
<dbReference type="InterPro" id="IPR017932">
    <property type="entry name" value="GATase_2_dom"/>
</dbReference>
<keyword evidence="7" id="KW-0315">Glutamine amidotransferase</keyword>
<keyword evidence="4 8" id="KW-0032">Aminotransferase</keyword>
<comment type="catalytic activity">
    <reaction evidence="1 8">
        <text>D-fructose 6-phosphate + L-glutamine = D-glucosamine 6-phosphate + L-glutamate</text>
        <dbReference type="Rhea" id="RHEA:13237"/>
        <dbReference type="ChEBI" id="CHEBI:29985"/>
        <dbReference type="ChEBI" id="CHEBI:58359"/>
        <dbReference type="ChEBI" id="CHEBI:58725"/>
        <dbReference type="ChEBI" id="CHEBI:61527"/>
        <dbReference type="EC" id="2.6.1.16"/>
    </reaction>
</comment>
<keyword evidence="13" id="KW-1185">Reference proteome</keyword>
<dbReference type="InterPro" id="IPR005855">
    <property type="entry name" value="GFAT"/>
</dbReference>
<name>A0ABM9CD38_9BACL</name>
<comment type="subunit">
    <text evidence="8">Homodimer.</text>
</comment>
<feature type="active site" description="Nucleophile; for GATase activity" evidence="8">
    <location>
        <position position="2"/>
    </location>
</feature>
<evidence type="ECO:0000256" key="3">
    <source>
        <dbReference type="ARBA" id="ARBA00016090"/>
    </source>
</evidence>
<evidence type="ECO:0000256" key="4">
    <source>
        <dbReference type="ARBA" id="ARBA00022576"/>
    </source>
</evidence>
<dbReference type="PANTHER" id="PTHR10937:SF0">
    <property type="entry name" value="GLUTAMINE--FRUCTOSE-6-PHOSPHATE TRANSAMINASE (ISOMERIZING)"/>
    <property type="match status" value="1"/>
</dbReference>
<feature type="active site" description="For Fru-6P isomerization activity" evidence="8">
    <location>
        <position position="605"/>
    </location>
</feature>
<dbReference type="HAMAP" id="MF_00164">
    <property type="entry name" value="GlmS"/>
    <property type="match status" value="1"/>
</dbReference>
<evidence type="ECO:0000256" key="9">
    <source>
        <dbReference type="SAM" id="MobiDB-lite"/>
    </source>
</evidence>
<proteinExistence type="inferred from homology"/>
<feature type="region of interest" description="Disordered" evidence="9">
    <location>
        <begin position="72"/>
        <end position="93"/>
    </location>
</feature>
<evidence type="ECO:0000256" key="6">
    <source>
        <dbReference type="ARBA" id="ARBA00022737"/>
    </source>
</evidence>
<keyword evidence="6" id="KW-0677">Repeat</keyword>
<dbReference type="Gene3D" id="3.60.20.10">
    <property type="entry name" value="Glutamine Phosphoribosylpyrophosphate, subunit 1, domain 1"/>
    <property type="match status" value="1"/>
</dbReference>
<dbReference type="Proteomes" id="UP000838686">
    <property type="component" value="Unassembled WGS sequence"/>
</dbReference>
<evidence type="ECO:0000256" key="1">
    <source>
        <dbReference type="ARBA" id="ARBA00001031"/>
    </source>
</evidence>
<comment type="caution">
    <text evidence="12">The sequence shown here is derived from an EMBL/GenBank/DDBJ whole genome shotgun (WGS) entry which is preliminary data.</text>
</comment>
<dbReference type="CDD" id="cd05008">
    <property type="entry name" value="SIS_GlmS_GlmD_1"/>
    <property type="match status" value="1"/>
</dbReference>
<dbReference type="InterPro" id="IPR035490">
    <property type="entry name" value="GlmS/FrlB_SIS"/>
</dbReference>
<reference evidence="12" key="1">
    <citation type="submission" date="2022-01" db="EMBL/GenBank/DDBJ databases">
        <authorList>
            <person name="Criscuolo A."/>
        </authorList>
    </citation>
    <scope>NUCLEOTIDE SEQUENCE</scope>
    <source>
        <strain evidence="12">CIP111893</strain>
    </source>
</reference>
<evidence type="ECO:0000313" key="12">
    <source>
        <dbReference type="EMBL" id="CAH1209645.1"/>
    </source>
</evidence>
<dbReference type="PROSITE" id="PS51464">
    <property type="entry name" value="SIS"/>
    <property type="match status" value="2"/>
</dbReference>
<evidence type="ECO:0000256" key="2">
    <source>
        <dbReference type="ARBA" id="ARBA00012916"/>
    </source>
</evidence>
<dbReference type="Gene3D" id="3.40.50.10490">
    <property type="entry name" value="Glucose-6-phosphate isomerase like protein, domain 1"/>
    <property type="match status" value="2"/>
</dbReference>
<evidence type="ECO:0000256" key="5">
    <source>
        <dbReference type="ARBA" id="ARBA00022679"/>
    </source>
</evidence>
<evidence type="ECO:0000256" key="8">
    <source>
        <dbReference type="HAMAP-Rule" id="MF_00164"/>
    </source>
</evidence>
<dbReference type="CDD" id="cd00714">
    <property type="entry name" value="GFAT"/>
    <property type="match status" value="1"/>
</dbReference>
<feature type="initiator methionine" description="Removed" evidence="8">
    <location>
        <position position="1"/>
    </location>
</feature>
<dbReference type="NCBIfam" id="NF001484">
    <property type="entry name" value="PRK00331.1"/>
    <property type="match status" value="1"/>
</dbReference>
<evidence type="ECO:0000313" key="13">
    <source>
        <dbReference type="Proteomes" id="UP000838686"/>
    </source>
</evidence>
<evidence type="ECO:0000256" key="7">
    <source>
        <dbReference type="ARBA" id="ARBA00022962"/>
    </source>
</evidence>
<dbReference type="CDD" id="cd05009">
    <property type="entry name" value="SIS_GlmS_GlmD_2"/>
    <property type="match status" value="1"/>
</dbReference>
<dbReference type="InterPro" id="IPR035466">
    <property type="entry name" value="GlmS/AgaS_SIS"/>
</dbReference>
<dbReference type="SUPFAM" id="SSF56235">
    <property type="entry name" value="N-terminal nucleophile aminohydrolases (Ntn hydrolases)"/>
    <property type="match status" value="1"/>
</dbReference>
<feature type="domain" description="SIS" evidence="11">
    <location>
        <begin position="458"/>
        <end position="600"/>
    </location>
</feature>
<sequence length="610" mass="66638">MCGIVGYIGKRDSQGILIDGLRKLEYRGYDSAGIAVFTGNGLEVRKSKGRLAVLEEKLGGEPLRGSVGIGHTRWATHGKPSDENSHPHTDNSHKFSVVHNGIIENYLDLKDELVAKGHKFVSETDTEVISHLVADEYDGDIVKAVQRAAKRMRGAFALGVLTEYEPDRLVAVRLASPLVIGIGNGENFIGSDIPAILEHTRDVYILNDGEMAVLKMNSVELMTIEGEIISKEIFHVDWDLVTAEKAGFDHFMLKEIYEQPKAYRDTMMGRISEDGRRVALKEIGMTLEEIRGIRKVQIVACGTAFHAGLVGKTVIEDLARIPVETDVASEYRYRSPIITPDTLVIVVSQSGETADTLAALREAKRNGARVMAITNVVGSSVAREADDVIITQAGPEIAVASTKAYTSQLIAFYLLGLYLAEKLETRDEKWIANVLTSMNQLPEQVESILDQANVLKQVAESISKHSNLFFIGRGVDFAVAQEGSLKLKEISYIHSEAYAAGELKHGTLALIEDGIPVIALITQEQLYEKTLSNIKEVKARGAHVLAVINAGHEGEVSKSVDEMFAIPRTLPLLAPALSVVPLQLIAYYASLALGHDVDKPRNLAKSVTVE</sequence>
<comment type="function">
    <text evidence="8">Catalyzes the first step in hexosamine metabolism, converting fructose-6P into glucosamine-6P using glutamine as a nitrogen source.</text>
</comment>
<keyword evidence="8" id="KW-0963">Cytoplasm</keyword>
<dbReference type="NCBIfam" id="TIGR01135">
    <property type="entry name" value="glmS"/>
    <property type="match status" value="1"/>
</dbReference>
<dbReference type="EMBL" id="CAKMMF010000016">
    <property type="protein sequence ID" value="CAH1209645.1"/>
    <property type="molecule type" value="Genomic_DNA"/>
</dbReference>
<dbReference type="PANTHER" id="PTHR10937">
    <property type="entry name" value="GLUCOSAMINE--FRUCTOSE-6-PHOSPHATE AMINOTRANSFERASE, ISOMERIZING"/>
    <property type="match status" value="1"/>
</dbReference>